<dbReference type="RefSeq" id="WP_304561288.1">
    <property type="nucleotide sequence ID" value="NZ_JAUQSZ010000006.1"/>
</dbReference>
<name>A0ABT9A0R1_9SPHN</name>
<evidence type="ECO:0000313" key="2">
    <source>
        <dbReference type="EMBL" id="MDO7842840.1"/>
    </source>
</evidence>
<comment type="caution">
    <text evidence="2">The sequence shown here is derived from an EMBL/GenBank/DDBJ whole genome shotgun (WGS) entry which is preliminary data.</text>
</comment>
<feature type="transmembrane region" description="Helical" evidence="1">
    <location>
        <begin position="25"/>
        <end position="43"/>
    </location>
</feature>
<sequence length="117" mass="13604">MAWRDRYLAVRRWVDRDIKENSRPISPWVATPAFVLGVVMLKGPLLVDLAGGCVLLTALVWSAFALWRSVRQMKAGILRGDRYYDQRAKFALPPEYRDSESLTAARQRKRREAKRRD</sequence>
<keyword evidence="3" id="KW-1185">Reference proteome</keyword>
<keyword evidence="1" id="KW-0812">Transmembrane</keyword>
<keyword evidence="1" id="KW-1133">Transmembrane helix</keyword>
<feature type="transmembrane region" description="Helical" evidence="1">
    <location>
        <begin position="49"/>
        <end position="67"/>
    </location>
</feature>
<protein>
    <submittedName>
        <fullName evidence="2">Uncharacterized protein</fullName>
    </submittedName>
</protein>
<evidence type="ECO:0000256" key="1">
    <source>
        <dbReference type="SAM" id="Phobius"/>
    </source>
</evidence>
<organism evidence="2 3">
    <name type="scientific">Sphingomonas immobilis</name>
    <dbReference type="NCBI Taxonomy" id="3063997"/>
    <lineage>
        <taxon>Bacteria</taxon>
        <taxon>Pseudomonadati</taxon>
        <taxon>Pseudomonadota</taxon>
        <taxon>Alphaproteobacteria</taxon>
        <taxon>Sphingomonadales</taxon>
        <taxon>Sphingomonadaceae</taxon>
        <taxon>Sphingomonas</taxon>
    </lineage>
</organism>
<keyword evidence="1" id="KW-0472">Membrane</keyword>
<proteinExistence type="predicted"/>
<accession>A0ABT9A0R1</accession>
<dbReference type="EMBL" id="JAUQSZ010000006">
    <property type="protein sequence ID" value="MDO7842840.1"/>
    <property type="molecule type" value="Genomic_DNA"/>
</dbReference>
<evidence type="ECO:0000313" key="3">
    <source>
        <dbReference type="Proteomes" id="UP001176468"/>
    </source>
</evidence>
<dbReference type="Proteomes" id="UP001176468">
    <property type="component" value="Unassembled WGS sequence"/>
</dbReference>
<reference evidence="2" key="1">
    <citation type="submission" date="2023-07" db="EMBL/GenBank/DDBJ databases">
        <authorList>
            <person name="Kim M.K."/>
        </authorList>
    </citation>
    <scope>NUCLEOTIDE SEQUENCE</scope>
    <source>
        <strain evidence="2">CA1-15</strain>
    </source>
</reference>
<gene>
    <name evidence="2" type="ORF">Q5H94_10920</name>
</gene>